<evidence type="ECO:0000256" key="1">
    <source>
        <dbReference type="ARBA" id="ARBA00022450"/>
    </source>
</evidence>
<keyword evidence="5" id="KW-1185">Reference proteome</keyword>
<dbReference type="Proteomes" id="UP000030671">
    <property type="component" value="Unassembled WGS sequence"/>
</dbReference>
<evidence type="ECO:0000259" key="3">
    <source>
        <dbReference type="SMART" id="SM00823"/>
    </source>
</evidence>
<reference evidence="4 5" key="1">
    <citation type="journal article" date="2012" name="New Phytol.">
        <title>Insight into trade-off between wood decay and parasitism from the genome of a fungal forest pathogen.</title>
        <authorList>
            <person name="Olson A."/>
            <person name="Aerts A."/>
            <person name="Asiegbu F."/>
            <person name="Belbahri L."/>
            <person name="Bouzid O."/>
            <person name="Broberg A."/>
            <person name="Canback B."/>
            <person name="Coutinho P.M."/>
            <person name="Cullen D."/>
            <person name="Dalman K."/>
            <person name="Deflorio G."/>
            <person name="van Diepen L.T."/>
            <person name="Dunand C."/>
            <person name="Duplessis S."/>
            <person name="Durling M."/>
            <person name="Gonthier P."/>
            <person name="Grimwood J."/>
            <person name="Fossdal C.G."/>
            <person name="Hansson D."/>
            <person name="Henrissat B."/>
            <person name="Hietala A."/>
            <person name="Himmelstrand K."/>
            <person name="Hoffmeister D."/>
            <person name="Hogberg N."/>
            <person name="James T.Y."/>
            <person name="Karlsson M."/>
            <person name="Kohler A."/>
            <person name="Kues U."/>
            <person name="Lee Y.H."/>
            <person name="Lin Y.C."/>
            <person name="Lind M."/>
            <person name="Lindquist E."/>
            <person name="Lombard V."/>
            <person name="Lucas S."/>
            <person name="Lunden K."/>
            <person name="Morin E."/>
            <person name="Murat C."/>
            <person name="Park J."/>
            <person name="Raffaello T."/>
            <person name="Rouze P."/>
            <person name="Salamov A."/>
            <person name="Schmutz J."/>
            <person name="Solheim H."/>
            <person name="Stahlberg J."/>
            <person name="Velez H."/>
            <person name="de Vries R.P."/>
            <person name="Wiebenga A."/>
            <person name="Woodward S."/>
            <person name="Yakovlev I."/>
            <person name="Garbelotto M."/>
            <person name="Martin F."/>
            <person name="Grigoriev I.V."/>
            <person name="Stenlid J."/>
        </authorList>
    </citation>
    <scope>NUCLEOTIDE SEQUENCE [LARGE SCALE GENOMIC DNA]</scope>
    <source>
        <strain evidence="4 5">TC 32-1</strain>
    </source>
</reference>
<evidence type="ECO:0000313" key="5">
    <source>
        <dbReference type="Proteomes" id="UP000030671"/>
    </source>
</evidence>
<dbReference type="RefSeq" id="XP_009551025.1">
    <property type="nucleotide sequence ID" value="XM_009552730.1"/>
</dbReference>
<dbReference type="InterPro" id="IPR051414">
    <property type="entry name" value="Adenylate-forming_Reductase"/>
</dbReference>
<dbReference type="InterPro" id="IPR013120">
    <property type="entry name" value="FAR_NAD-bd"/>
</dbReference>
<feature type="domain" description="Polyketide synthase-like phosphopantetheine-binding" evidence="3">
    <location>
        <begin position="587"/>
        <end position="662"/>
    </location>
</feature>
<keyword evidence="2" id="KW-0597">Phosphoprotein</keyword>
<dbReference type="AlphaFoldDB" id="W4JVG9"/>
<dbReference type="GO" id="GO:0031177">
    <property type="term" value="F:phosphopantetheine binding"/>
    <property type="evidence" value="ECO:0007669"/>
    <property type="project" value="InterPro"/>
</dbReference>
<dbReference type="InterPro" id="IPR036736">
    <property type="entry name" value="ACP-like_sf"/>
</dbReference>
<dbReference type="Pfam" id="PF07993">
    <property type="entry name" value="NAD_binding_4"/>
    <property type="match status" value="1"/>
</dbReference>
<dbReference type="HOGENOM" id="CLU_002220_1_0_1"/>
<dbReference type="Gene3D" id="3.40.50.12780">
    <property type="entry name" value="N-terminal domain of ligase-like"/>
    <property type="match status" value="1"/>
</dbReference>
<dbReference type="OrthoDB" id="429813at2759"/>
<sequence length="1079" mass="119269">MIVLPKTQALNSTTFHAPPLHDESLTLTHLYDWQHEHSPDHPLFLYEDQPGEMKTIHWGPAVRAMHQAARIIASKVPLEVVSAAIDGRPIVVGTLATTDTITYVTTEIGIIRAGFTVFPISPRNSPEAIAHLLKKTGARIVLVSGEPVLQKLAAATLEILNKDEDKLDLVISTMPQFEDLYTDKVFNGDFEPYPSVNYNLDAPAIIMHSSGSTAYPKPITWLHKHLVSLCYIPWYGEMDLCGQVMSCHAMPVFHGMGILQIGLVVSSGVSMSVFKPTFPAVMPNPQNVLEGMIVSKSTIGAAAPTFLEVWSRIPDAVKYMKTMKAVMWGGGPLPKAVGDHLTAEGVVIHSQYGCTECGVMNTVLPAHGRGEDWEYLTLSAHTRPIFLPQNDGTFELVLTDHESHHPIVFNSKIDGYDAYATSDLLTPHPTKPGLWKIFGRSDDQIMLSTGEKTNPGPLEGILNQDPHVLGSVMFGRGKFQNGVLIDPKPQFAFDPSDERKLEEFRNAIWSTVERMNEYAPKHSRLFKEMIIVASPSKPFVYTAKMTPRRQAILKEYEAEIDSLYDTIDESSQADIAGPAEWSPTETLNFVQQVVAKVTKLSAPDDADLFQNGCDSLQATWIRNSVLRALRDTAPEVAKRLPTTFVYDYPTVNQIVGYLCRAVLNPHMNQKVDLATRGIELQAVVDHYTNDFPSRPVADGSSSSHLTGEVYFLTGSTGGLGSNVLSQLLTARTVLKVYSFNRPSSSASSLQRQQEAFRKRGLDEALLNSPKLTFVEGELSEPNFGTSPALYDEIRNSVTHIVHSAWRINLNLSLLSFESNVAGVRKLIDLALTSPRAEPPRLLFVSSIAVFINFENRGYVKEERLDDPQIAVGTGYSESKWIAERILDAAAEKTNLRPVIVRLGQVSGDMNGTWNESEWFPSIVKSAFAVKCLPNLDGLVSWITSPHAAAAIIDMTESPYQTLHLAHPRAVTFTSLIEPIASELGVPLVPYTQWLDALEKDFSDTSVSEVEHLQQNPALRLLDFFRLARIGPEWEPVAVARLGTDKAIKVSKTLREDAPQLGTENAKRWLASWRSGGFLP</sequence>
<dbReference type="InterPro" id="IPR036291">
    <property type="entry name" value="NAD(P)-bd_dom_sf"/>
</dbReference>
<dbReference type="STRING" id="747525.W4JVG9"/>
<dbReference type="KEGG" id="hir:HETIRDRAFT_173809"/>
<dbReference type="Gene3D" id="1.10.1200.10">
    <property type="entry name" value="ACP-like"/>
    <property type="match status" value="1"/>
</dbReference>
<accession>W4JVG9</accession>
<dbReference type="SUPFAM" id="SSF47336">
    <property type="entry name" value="ACP-like"/>
    <property type="match status" value="1"/>
</dbReference>
<gene>
    <name evidence="4" type="primary">nps2</name>
    <name evidence="4" type="ORF">HETIRDRAFT_173809</name>
</gene>
<dbReference type="InterPro" id="IPR000873">
    <property type="entry name" value="AMP-dep_synth/lig_dom"/>
</dbReference>
<dbReference type="Gene3D" id="3.40.50.720">
    <property type="entry name" value="NAD(P)-binding Rossmann-like Domain"/>
    <property type="match status" value="1"/>
</dbReference>
<evidence type="ECO:0000256" key="2">
    <source>
        <dbReference type="ARBA" id="ARBA00022553"/>
    </source>
</evidence>
<proteinExistence type="predicted"/>
<organism evidence="4 5">
    <name type="scientific">Heterobasidion irregulare (strain TC 32-1)</name>
    <dbReference type="NCBI Taxonomy" id="747525"/>
    <lineage>
        <taxon>Eukaryota</taxon>
        <taxon>Fungi</taxon>
        <taxon>Dikarya</taxon>
        <taxon>Basidiomycota</taxon>
        <taxon>Agaricomycotina</taxon>
        <taxon>Agaricomycetes</taxon>
        <taxon>Russulales</taxon>
        <taxon>Bondarzewiaceae</taxon>
        <taxon>Heterobasidion</taxon>
        <taxon>Heterobasidion annosum species complex</taxon>
    </lineage>
</organism>
<dbReference type="InterPro" id="IPR020806">
    <property type="entry name" value="PKS_PP-bd"/>
</dbReference>
<dbReference type="SMART" id="SM00823">
    <property type="entry name" value="PKS_PP"/>
    <property type="match status" value="1"/>
</dbReference>
<dbReference type="InParanoid" id="W4JVG9"/>
<dbReference type="eggNOG" id="KOG1178">
    <property type="taxonomic scope" value="Eukaryota"/>
</dbReference>
<dbReference type="GeneID" id="20668469"/>
<protein>
    <submittedName>
        <fullName evidence="4">Tridomain enzyme adenylation-thiolation-dehydrogenase</fullName>
    </submittedName>
</protein>
<evidence type="ECO:0000313" key="4">
    <source>
        <dbReference type="EMBL" id="ETW77537.1"/>
    </source>
</evidence>
<dbReference type="InterPro" id="IPR042099">
    <property type="entry name" value="ANL_N_sf"/>
</dbReference>
<dbReference type="PANTHER" id="PTHR43439:SF2">
    <property type="entry name" value="ENZYME, PUTATIVE (JCVI)-RELATED"/>
    <property type="match status" value="1"/>
</dbReference>
<keyword evidence="1" id="KW-0596">Phosphopantetheine</keyword>
<dbReference type="SUPFAM" id="SSF56801">
    <property type="entry name" value="Acetyl-CoA synthetase-like"/>
    <property type="match status" value="1"/>
</dbReference>
<dbReference type="PANTHER" id="PTHR43439">
    <property type="entry name" value="PHENYLACETATE-COENZYME A LIGASE"/>
    <property type="match status" value="1"/>
</dbReference>
<dbReference type="Pfam" id="PF23562">
    <property type="entry name" value="AMP-binding_C_3"/>
    <property type="match status" value="1"/>
</dbReference>
<dbReference type="SUPFAM" id="SSF51735">
    <property type="entry name" value="NAD(P)-binding Rossmann-fold domains"/>
    <property type="match status" value="1"/>
</dbReference>
<dbReference type="Pfam" id="PF00501">
    <property type="entry name" value="AMP-binding"/>
    <property type="match status" value="1"/>
</dbReference>
<name>W4JVG9_HETIT</name>
<dbReference type="EMBL" id="KI925463">
    <property type="protein sequence ID" value="ETW77537.1"/>
    <property type="molecule type" value="Genomic_DNA"/>
</dbReference>